<keyword evidence="5" id="KW-0547">Nucleotide-binding</keyword>
<feature type="domain" description="GHMP kinase C-terminal" evidence="13">
    <location>
        <begin position="282"/>
        <end position="361"/>
    </location>
</feature>
<evidence type="ECO:0000259" key="12">
    <source>
        <dbReference type="Pfam" id="PF00288"/>
    </source>
</evidence>
<dbReference type="SUPFAM" id="SSF55060">
    <property type="entry name" value="GHMP Kinase, C-terminal domain"/>
    <property type="match status" value="1"/>
</dbReference>
<dbReference type="GO" id="GO:0005524">
    <property type="term" value="F:ATP binding"/>
    <property type="evidence" value="ECO:0007669"/>
    <property type="project" value="UniProtKB-UniRule"/>
</dbReference>
<feature type="domain" description="Galactokinase N-terminal" evidence="14">
    <location>
        <begin position="8"/>
        <end position="54"/>
    </location>
</feature>
<dbReference type="EC" id="2.7.1.6" evidence="11"/>
<comment type="similarity">
    <text evidence="1">Belongs to the GHMP kinase family. GalK subfamily.</text>
</comment>
<evidence type="ECO:0000256" key="11">
    <source>
        <dbReference type="NCBIfam" id="TIGR00131"/>
    </source>
</evidence>
<dbReference type="GO" id="GO:0004335">
    <property type="term" value="F:galactokinase activity"/>
    <property type="evidence" value="ECO:0007669"/>
    <property type="project" value="UniProtKB-UniRule"/>
</dbReference>
<name>A0AA49GRE0_9BACT</name>
<dbReference type="PROSITE" id="PS00106">
    <property type="entry name" value="GALACTOKINASE"/>
    <property type="match status" value="1"/>
</dbReference>
<dbReference type="InterPro" id="IPR020568">
    <property type="entry name" value="Ribosomal_Su5_D2-typ_SF"/>
</dbReference>
<dbReference type="AlphaFoldDB" id="A0AA49GRE0"/>
<evidence type="ECO:0000256" key="6">
    <source>
        <dbReference type="ARBA" id="ARBA00022777"/>
    </source>
</evidence>
<dbReference type="Gene3D" id="3.30.70.890">
    <property type="entry name" value="GHMP kinase, C-terminal domain"/>
    <property type="match status" value="1"/>
</dbReference>
<dbReference type="EMBL" id="CP120682">
    <property type="protein sequence ID" value="WKN39182.1"/>
    <property type="molecule type" value="Genomic_DNA"/>
</dbReference>
<keyword evidence="8" id="KW-0460">Magnesium</keyword>
<dbReference type="InterPro" id="IPR014721">
    <property type="entry name" value="Ribsml_uS5_D2-typ_fold_subgr"/>
</dbReference>
<dbReference type="SUPFAM" id="SSF54211">
    <property type="entry name" value="Ribosomal protein S5 domain 2-like"/>
    <property type="match status" value="1"/>
</dbReference>
<dbReference type="InterPro" id="IPR006206">
    <property type="entry name" value="Mevalonate/galactokinase"/>
</dbReference>
<evidence type="ECO:0000256" key="10">
    <source>
        <dbReference type="ARBA" id="ARBA00023277"/>
    </source>
</evidence>
<proteinExistence type="inferred from homology"/>
<dbReference type="GO" id="GO:0005829">
    <property type="term" value="C:cytosol"/>
    <property type="evidence" value="ECO:0007669"/>
    <property type="project" value="TreeGrafter"/>
</dbReference>
<evidence type="ECO:0000256" key="7">
    <source>
        <dbReference type="ARBA" id="ARBA00022840"/>
    </source>
</evidence>
<dbReference type="InterPro" id="IPR036554">
    <property type="entry name" value="GHMP_kinase_C_sf"/>
</dbReference>
<evidence type="ECO:0000256" key="1">
    <source>
        <dbReference type="ARBA" id="ARBA00006566"/>
    </source>
</evidence>
<dbReference type="Pfam" id="PF10509">
    <property type="entry name" value="GalKase_gal_bdg"/>
    <property type="match status" value="1"/>
</dbReference>
<evidence type="ECO:0000256" key="9">
    <source>
        <dbReference type="ARBA" id="ARBA00023144"/>
    </source>
</evidence>
<dbReference type="InterPro" id="IPR019741">
    <property type="entry name" value="Galactokinase_CS"/>
</dbReference>
<protein>
    <recommendedName>
        <fullName evidence="11">Galactokinase</fullName>
        <ecNumber evidence="11">2.7.1.6</ecNumber>
    </recommendedName>
</protein>
<evidence type="ECO:0000313" key="15">
    <source>
        <dbReference type="EMBL" id="WKN39182.1"/>
    </source>
</evidence>
<evidence type="ECO:0000256" key="8">
    <source>
        <dbReference type="ARBA" id="ARBA00022842"/>
    </source>
</evidence>
<evidence type="ECO:0000256" key="2">
    <source>
        <dbReference type="ARBA" id="ARBA00022490"/>
    </source>
</evidence>
<dbReference type="InterPro" id="IPR019539">
    <property type="entry name" value="GalKase_N"/>
</dbReference>
<evidence type="ECO:0000256" key="4">
    <source>
        <dbReference type="ARBA" id="ARBA00022723"/>
    </source>
</evidence>
<keyword evidence="9" id="KW-0299">Galactose metabolism</keyword>
<reference evidence="15" key="1">
    <citation type="journal article" date="2023" name="Comput. Struct. Biotechnol. J.">
        <title>Discovery of a novel marine Bacteroidetes with a rich repertoire of carbohydrate-active enzymes.</title>
        <authorList>
            <person name="Chen B."/>
            <person name="Liu G."/>
            <person name="Chen Q."/>
            <person name="Wang H."/>
            <person name="Liu L."/>
            <person name="Tang K."/>
        </authorList>
    </citation>
    <scope>NUCLEOTIDE SEQUENCE</scope>
    <source>
        <strain evidence="15">TK19036</strain>
    </source>
</reference>
<dbReference type="PROSITE" id="PS00627">
    <property type="entry name" value="GHMP_KINASES_ATP"/>
    <property type="match status" value="1"/>
</dbReference>
<evidence type="ECO:0000259" key="13">
    <source>
        <dbReference type="Pfam" id="PF08544"/>
    </source>
</evidence>
<dbReference type="Gene3D" id="3.30.230.10">
    <property type="match status" value="1"/>
</dbReference>
<keyword evidence="2" id="KW-0963">Cytoplasm</keyword>
<dbReference type="InterPro" id="IPR013750">
    <property type="entry name" value="GHMP_kinase_C_dom"/>
</dbReference>
<dbReference type="InterPro" id="IPR006203">
    <property type="entry name" value="GHMP_knse_ATP-bd_CS"/>
</dbReference>
<keyword evidence="6" id="KW-0418">Kinase</keyword>
<reference evidence="15" key="2">
    <citation type="journal article" date="2024" name="Antonie Van Leeuwenhoek">
        <title>Roseihalotalea indica gen. nov., sp. nov., a halophilic Bacteroidetes from mesopelagic Southwest Indian Ocean with higher carbohydrate metabolic potential.</title>
        <authorList>
            <person name="Chen B."/>
            <person name="Zhang M."/>
            <person name="Lin D."/>
            <person name="Ye J."/>
            <person name="Tang K."/>
        </authorList>
    </citation>
    <scope>NUCLEOTIDE SEQUENCE</scope>
    <source>
        <strain evidence="15">TK19036</strain>
    </source>
</reference>
<organism evidence="15">
    <name type="scientific">Roseihalotalea indica</name>
    <dbReference type="NCBI Taxonomy" id="2867963"/>
    <lineage>
        <taxon>Bacteria</taxon>
        <taxon>Pseudomonadati</taxon>
        <taxon>Bacteroidota</taxon>
        <taxon>Cytophagia</taxon>
        <taxon>Cytophagales</taxon>
        <taxon>Catalimonadaceae</taxon>
        <taxon>Roseihalotalea</taxon>
    </lineage>
</organism>
<evidence type="ECO:0000256" key="3">
    <source>
        <dbReference type="ARBA" id="ARBA00022679"/>
    </source>
</evidence>
<dbReference type="PANTHER" id="PTHR10457">
    <property type="entry name" value="MEVALONATE KINASE/GALACTOKINASE"/>
    <property type="match status" value="1"/>
</dbReference>
<feature type="domain" description="GHMP kinase N-terminal" evidence="12">
    <location>
        <begin position="89"/>
        <end position="177"/>
    </location>
</feature>
<dbReference type="PIRSF" id="PIRSF000530">
    <property type="entry name" value="Galactokinase"/>
    <property type="match status" value="1"/>
</dbReference>
<dbReference type="InterPro" id="IPR000705">
    <property type="entry name" value="Galactokinase"/>
</dbReference>
<evidence type="ECO:0000256" key="5">
    <source>
        <dbReference type="ARBA" id="ARBA00022741"/>
    </source>
</evidence>
<dbReference type="GO" id="GO:0006012">
    <property type="term" value="P:galactose metabolic process"/>
    <property type="evidence" value="ECO:0007669"/>
    <property type="project" value="UniProtKB-UniRule"/>
</dbReference>
<dbReference type="Pfam" id="PF08544">
    <property type="entry name" value="GHMP_kinases_C"/>
    <property type="match status" value="1"/>
</dbReference>
<keyword evidence="7" id="KW-0067">ATP-binding</keyword>
<dbReference type="PANTHER" id="PTHR10457:SF7">
    <property type="entry name" value="GALACTOKINASE-RELATED"/>
    <property type="match status" value="1"/>
</dbReference>
<gene>
    <name evidence="15" type="primary">galK</name>
    <name evidence="15" type="ORF">K4G66_10780</name>
</gene>
<dbReference type="FunFam" id="3.30.70.890:FF:000001">
    <property type="entry name" value="Galactokinase"/>
    <property type="match status" value="1"/>
</dbReference>
<keyword evidence="3 15" id="KW-0808">Transferase</keyword>
<dbReference type="NCBIfam" id="TIGR00131">
    <property type="entry name" value="gal_kin"/>
    <property type="match status" value="1"/>
</dbReference>
<keyword evidence="10" id="KW-0119">Carbohydrate metabolism</keyword>
<dbReference type="PRINTS" id="PR00473">
    <property type="entry name" value="GALCTOKINASE"/>
</dbReference>
<dbReference type="Pfam" id="PF00288">
    <property type="entry name" value="GHMP_kinases_N"/>
    <property type="match status" value="1"/>
</dbReference>
<dbReference type="PRINTS" id="PR00959">
    <property type="entry name" value="MEVGALKINASE"/>
</dbReference>
<keyword evidence="4" id="KW-0479">Metal-binding</keyword>
<evidence type="ECO:0000259" key="14">
    <source>
        <dbReference type="Pfam" id="PF10509"/>
    </source>
</evidence>
<sequence>MNVTDIRKAFAEFYSEEPLIIRSPGRVNLIGEHTDYNLGFVLPAAVDKEIMFAMGLSPDAHSHLHALDPGEQLDFEPGKVQKSEKRWANYVLGVVDQLQQQGHTIPAFSCVFGGNIPAGAGMSSSAALECGIALGLNTLFNLDVAKVDLVKLSQKAENEFVGMNCGIMDQFSSVFGKSRHALKLDCRSLEYQYYPADIAGHKIVLFNSGVKHELVDSGYNERRSQCEEGVTILQKAGEAVESLRDVNLPMLEKHRDKLPSVVYQRCIYIVKENQRVEEACRALSHHDLATFGKKLYESQHGMQHEYEITVPEIDFLVDQTRNEPAVLGGRMMGGGFGGCTINLIEDSAIDRFSEQLAKAYKEQFSIDLEVYIADIVDGTEIMSNG</sequence>
<dbReference type="FunFam" id="3.30.230.10:FF:000017">
    <property type="entry name" value="Galactokinase"/>
    <property type="match status" value="1"/>
</dbReference>
<dbReference type="GO" id="GO:0046872">
    <property type="term" value="F:metal ion binding"/>
    <property type="evidence" value="ECO:0007669"/>
    <property type="project" value="UniProtKB-KW"/>
</dbReference>
<accession>A0AA49GRE0</accession>
<dbReference type="InterPro" id="IPR006204">
    <property type="entry name" value="GHMP_kinase_N_dom"/>
</dbReference>